<reference evidence="4" key="1">
    <citation type="submission" date="2013-08" db="EMBL/GenBank/DDBJ databases">
        <authorList>
            <person name="Mendez C."/>
            <person name="Richter M."/>
            <person name="Ferrer M."/>
            <person name="Sanchez J."/>
        </authorList>
    </citation>
    <scope>NUCLEOTIDE SEQUENCE</scope>
</reference>
<dbReference type="GO" id="GO:0005525">
    <property type="term" value="F:GTP binding"/>
    <property type="evidence" value="ECO:0007669"/>
    <property type="project" value="UniProtKB-KW"/>
</dbReference>
<dbReference type="InterPro" id="IPR045061">
    <property type="entry name" value="FtsZ/CetZ"/>
</dbReference>
<dbReference type="PRINTS" id="PR00423">
    <property type="entry name" value="CELLDVISFTSZ"/>
</dbReference>
<dbReference type="PANTHER" id="PTHR30314:SF3">
    <property type="entry name" value="MITOCHONDRIAL DIVISION PROTEIN FSZA"/>
    <property type="match status" value="1"/>
</dbReference>
<dbReference type="SUPFAM" id="SSF55307">
    <property type="entry name" value="Tubulin C-terminal domain-like"/>
    <property type="match status" value="1"/>
</dbReference>
<keyword evidence="4" id="KW-0132">Cell division</keyword>
<proteinExistence type="predicted"/>
<feature type="non-terminal residue" evidence="4">
    <location>
        <position position="1"/>
    </location>
</feature>
<dbReference type="InterPro" id="IPR003008">
    <property type="entry name" value="Tubulin_FtsZ_GTPase"/>
</dbReference>
<feature type="compositionally biased region" description="Basic and acidic residues" evidence="3">
    <location>
        <begin position="57"/>
        <end position="72"/>
    </location>
</feature>
<comment type="caution">
    <text evidence="4">The sequence shown here is derived from an EMBL/GenBank/DDBJ whole genome shotgun (WGS) entry which is preliminary data.</text>
</comment>
<dbReference type="InterPro" id="IPR008280">
    <property type="entry name" value="Tub_FtsZ_C"/>
</dbReference>
<dbReference type="GO" id="GO:0032153">
    <property type="term" value="C:cell division site"/>
    <property type="evidence" value="ECO:0007669"/>
    <property type="project" value="TreeGrafter"/>
</dbReference>
<dbReference type="InterPro" id="IPR037103">
    <property type="entry name" value="Tubulin/FtsZ-like_C"/>
</dbReference>
<evidence type="ECO:0000256" key="2">
    <source>
        <dbReference type="ARBA" id="ARBA00023134"/>
    </source>
</evidence>
<keyword evidence="2" id="KW-0342">GTP-binding</keyword>
<evidence type="ECO:0000313" key="4">
    <source>
        <dbReference type="EMBL" id="EQD29108.1"/>
    </source>
</evidence>
<dbReference type="GO" id="GO:0051301">
    <property type="term" value="P:cell division"/>
    <property type="evidence" value="ECO:0007669"/>
    <property type="project" value="UniProtKB-KW"/>
</dbReference>
<dbReference type="PANTHER" id="PTHR30314">
    <property type="entry name" value="CELL DIVISION PROTEIN FTSZ-RELATED"/>
    <property type="match status" value="1"/>
</dbReference>
<name>T0Y7J5_9ZZZZ</name>
<sequence length="146" mass="15599">VPRMPLDAAFKLADAVLMTGIKGLVEIVTRPGLVNLDYSDILTVMKDGGVALIGLGEERELHRPGDRSRDGGADLAAPGERGALGREGRARADRRRSVDDRLRGGEGGGARRREDIEAGADHLGLLGREQPEMQNTIKVLLIITGV</sequence>
<dbReference type="AlphaFoldDB" id="T0Y7J5"/>
<evidence type="ECO:0000256" key="1">
    <source>
        <dbReference type="ARBA" id="ARBA00022741"/>
    </source>
</evidence>
<feature type="compositionally biased region" description="Basic and acidic residues" evidence="3">
    <location>
        <begin position="83"/>
        <end position="114"/>
    </location>
</feature>
<keyword evidence="1" id="KW-0547">Nucleotide-binding</keyword>
<organism evidence="4">
    <name type="scientific">mine drainage metagenome</name>
    <dbReference type="NCBI Taxonomy" id="410659"/>
    <lineage>
        <taxon>unclassified sequences</taxon>
        <taxon>metagenomes</taxon>
        <taxon>ecological metagenomes</taxon>
    </lineage>
</organism>
<accession>T0Y7J5</accession>
<protein>
    <submittedName>
        <fullName evidence="4">Cell division protein FtsZ</fullName>
    </submittedName>
</protein>
<evidence type="ECO:0000256" key="3">
    <source>
        <dbReference type="SAM" id="MobiDB-lite"/>
    </source>
</evidence>
<reference evidence="4" key="2">
    <citation type="journal article" date="2014" name="ISME J.">
        <title>Microbial stratification in low pH oxic and suboxic macroscopic growths along an acid mine drainage.</title>
        <authorList>
            <person name="Mendez-Garcia C."/>
            <person name="Mesa V."/>
            <person name="Sprenger R.R."/>
            <person name="Richter M."/>
            <person name="Diez M.S."/>
            <person name="Solano J."/>
            <person name="Bargiela R."/>
            <person name="Golyshina O.V."/>
            <person name="Manteca A."/>
            <person name="Ramos J.L."/>
            <person name="Gallego J.R."/>
            <person name="Llorente I."/>
            <person name="Martins Dos Santos V.A."/>
            <person name="Jensen O.N."/>
            <person name="Pelaez A.I."/>
            <person name="Sanchez J."/>
            <person name="Ferrer M."/>
        </authorList>
    </citation>
    <scope>NUCLEOTIDE SEQUENCE</scope>
</reference>
<feature type="non-terminal residue" evidence="4">
    <location>
        <position position="146"/>
    </location>
</feature>
<dbReference type="GO" id="GO:0005737">
    <property type="term" value="C:cytoplasm"/>
    <property type="evidence" value="ECO:0007669"/>
    <property type="project" value="TreeGrafter"/>
</dbReference>
<feature type="region of interest" description="Disordered" evidence="3">
    <location>
        <begin position="57"/>
        <end position="114"/>
    </location>
</feature>
<keyword evidence="4" id="KW-0131">Cell cycle</keyword>
<gene>
    <name evidence="4" type="ORF">B1B_18769</name>
</gene>
<dbReference type="GO" id="GO:0003924">
    <property type="term" value="F:GTPase activity"/>
    <property type="evidence" value="ECO:0007669"/>
    <property type="project" value="InterPro"/>
</dbReference>
<dbReference type="Gene3D" id="3.30.1330.20">
    <property type="entry name" value="Tubulin/FtsZ, C-terminal domain"/>
    <property type="match status" value="1"/>
</dbReference>
<dbReference type="EMBL" id="AUZY01012582">
    <property type="protein sequence ID" value="EQD29108.1"/>
    <property type="molecule type" value="Genomic_DNA"/>
</dbReference>